<feature type="region of interest" description="Disordered" evidence="1">
    <location>
        <begin position="1"/>
        <end position="72"/>
    </location>
</feature>
<gene>
    <name evidence="4" type="primary">TMEM109</name>
</gene>
<feature type="compositionally biased region" description="Polar residues" evidence="1">
    <location>
        <begin position="49"/>
        <end position="63"/>
    </location>
</feature>
<dbReference type="GeneID" id="108509479"/>
<feature type="transmembrane region" description="Helical" evidence="2">
    <location>
        <begin position="220"/>
        <end position="242"/>
    </location>
</feature>
<dbReference type="InterPro" id="IPR039492">
    <property type="entry name" value="TMEM109"/>
</dbReference>
<dbReference type="CTD" id="79073"/>
<dbReference type="GO" id="GO:0071480">
    <property type="term" value="P:cellular response to gamma radiation"/>
    <property type="evidence" value="ECO:0007669"/>
    <property type="project" value="InterPro"/>
</dbReference>
<dbReference type="PANTHER" id="PTHR14550">
    <property type="entry name" value="TRANSMEMBRANE PROTEIN 109"/>
    <property type="match status" value="1"/>
</dbReference>
<reference evidence="4" key="1">
    <citation type="submission" date="2025-08" db="UniProtKB">
        <authorList>
            <consortium name="RefSeq"/>
        </authorList>
    </citation>
    <scope>IDENTIFICATION</scope>
</reference>
<dbReference type="AlphaFoldDB" id="A0A6J0J670"/>
<evidence type="ECO:0000256" key="1">
    <source>
        <dbReference type="SAM" id="MobiDB-lite"/>
    </source>
</evidence>
<dbReference type="PANTHER" id="PTHR14550:SF2">
    <property type="entry name" value="TRANSMEMBRANE PROTEIN 109"/>
    <property type="match status" value="1"/>
</dbReference>
<dbReference type="Pfam" id="PF14965">
    <property type="entry name" value="BRI3BP"/>
    <property type="match status" value="1"/>
</dbReference>
<feature type="transmembrane region" description="Helical" evidence="2">
    <location>
        <begin position="249"/>
        <end position="268"/>
    </location>
</feature>
<dbReference type="OrthoDB" id="9902161at2759"/>
<dbReference type="Proteomes" id="UP000504624">
    <property type="component" value="Unplaced"/>
</dbReference>
<proteinExistence type="predicted"/>
<keyword evidence="3" id="KW-1185">Reference proteome</keyword>
<keyword evidence="2" id="KW-1133">Transmembrane helix</keyword>
<feature type="compositionally biased region" description="Gly residues" evidence="1">
    <location>
        <begin position="1"/>
        <end position="16"/>
    </location>
</feature>
<feature type="transmembrane region" description="Helical" evidence="2">
    <location>
        <begin position="154"/>
        <end position="176"/>
    </location>
</feature>
<feature type="transmembrane region" description="Helical" evidence="2">
    <location>
        <begin position="197"/>
        <end position="214"/>
    </location>
</feature>
<sequence>MGWSQGGFEGIQGELGGTEEWWPGHPGLCLEGEGGGRSFGASALPSCSGGPQTQQDDPKTSPSRLPFSPQIPGSRMASAGGLRALLVLLLWAPFLVGSAADEAKGGPEGFRGHSSTATMDDLLSRLGKASWDTLEGWVGPQALQMVAESLSTTLWIVSSGISAALTTLCGILADLLAASSIGGHRLVRAAALSPGEVQRVLLWALAALLGSWVLSRLRGLLLPLLRGVKLFLFLGAFLHVAASKESPTVQAGMLLALWVLYALLGSLVGSQNPTARLDAAVRSLEWKVEELRRRQKFGGPRNRED</sequence>
<evidence type="ECO:0000313" key="4">
    <source>
        <dbReference type="RefSeq" id="XP_017694413.1"/>
    </source>
</evidence>
<name>A0A6J0J670_9PASS</name>
<protein>
    <submittedName>
        <fullName evidence="4">Transmembrane protein 109</fullName>
    </submittedName>
</protein>
<dbReference type="RefSeq" id="XP_017694413.1">
    <property type="nucleotide sequence ID" value="XM_017838924.1"/>
</dbReference>
<dbReference type="GO" id="GO:0042771">
    <property type="term" value="P:intrinsic apoptotic signaling pathway in response to DNA damage by p53 class mediator"/>
    <property type="evidence" value="ECO:0007669"/>
    <property type="project" value="TreeGrafter"/>
</dbReference>
<keyword evidence="2" id="KW-0472">Membrane</keyword>
<accession>A0A6J0J670</accession>
<organism evidence="3 4">
    <name type="scientific">Lepidothrix coronata</name>
    <name type="common">blue-crowned manakin</name>
    <dbReference type="NCBI Taxonomy" id="321398"/>
    <lineage>
        <taxon>Eukaryota</taxon>
        <taxon>Metazoa</taxon>
        <taxon>Chordata</taxon>
        <taxon>Craniata</taxon>
        <taxon>Vertebrata</taxon>
        <taxon>Euteleostomi</taxon>
        <taxon>Archelosauria</taxon>
        <taxon>Archosauria</taxon>
        <taxon>Dinosauria</taxon>
        <taxon>Saurischia</taxon>
        <taxon>Theropoda</taxon>
        <taxon>Coelurosauria</taxon>
        <taxon>Aves</taxon>
        <taxon>Neognathae</taxon>
        <taxon>Neoaves</taxon>
        <taxon>Telluraves</taxon>
        <taxon>Australaves</taxon>
        <taxon>Passeriformes</taxon>
        <taxon>Pipridae</taxon>
        <taxon>Lepidothrix</taxon>
    </lineage>
</organism>
<evidence type="ECO:0000313" key="3">
    <source>
        <dbReference type="Proteomes" id="UP000504624"/>
    </source>
</evidence>
<evidence type="ECO:0000256" key="2">
    <source>
        <dbReference type="SAM" id="Phobius"/>
    </source>
</evidence>
<keyword evidence="2 4" id="KW-0812">Transmembrane</keyword>